<dbReference type="Pfam" id="PF00990">
    <property type="entry name" value="GGDEF"/>
    <property type="match status" value="1"/>
</dbReference>
<accession>A0A8B4U1I8</accession>
<feature type="domain" description="GGDEF" evidence="7">
    <location>
        <begin position="172"/>
        <end position="299"/>
    </location>
</feature>
<keyword evidence="6" id="KW-0812">Transmembrane</keyword>
<comment type="catalytic activity">
    <reaction evidence="5">
        <text>2 GTP = 3',3'-c-di-GMP + 2 diphosphate</text>
        <dbReference type="Rhea" id="RHEA:24898"/>
        <dbReference type="ChEBI" id="CHEBI:33019"/>
        <dbReference type="ChEBI" id="CHEBI:37565"/>
        <dbReference type="ChEBI" id="CHEBI:58805"/>
        <dbReference type="EC" id="2.7.7.65"/>
    </reaction>
</comment>
<evidence type="ECO:0000256" key="5">
    <source>
        <dbReference type="ARBA" id="ARBA00034247"/>
    </source>
</evidence>
<dbReference type="InterPro" id="IPR050469">
    <property type="entry name" value="Diguanylate_Cyclase"/>
</dbReference>
<dbReference type="SUPFAM" id="SSF55073">
    <property type="entry name" value="Nucleotide cyclase"/>
    <property type="match status" value="1"/>
</dbReference>
<dbReference type="Proteomes" id="UP000259400">
    <property type="component" value="Unassembled WGS sequence"/>
</dbReference>
<dbReference type="EMBL" id="UJYZ02000032">
    <property type="protein sequence ID" value="VVK23107.1"/>
    <property type="molecule type" value="Genomic_DNA"/>
</dbReference>
<protein>
    <recommendedName>
        <fullName evidence="3">diguanylate cyclase</fullName>
        <ecNumber evidence="3">2.7.7.65</ecNumber>
    </recommendedName>
</protein>
<dbReference type="Gene3D" id="3.30.70.270">
    <property type="match status" value="1"/>
</dbReference>
<dbReference type="SMART" id="SM00267">
    <property type="entry name" value="GGDEF"/>
    <property type="match status" value="1"/>
</dbReference>
<comment type="cofactor">
    <cofactor evidence="1">
        <name>Mg(2+)</name>
        <dbReference type="ChEBI" id="CHEBI:18420"/>
    </cofactor>
</comment>
<dbReference type="GO" id="GO:0052621">
    <property type="term" value="F:diguanylate cyclase activity"/>
    <property type="evidence" value="ECO:0007669"/>
    <property type="project" value="UniProtKB-EC"/>
</dbReference>
<evidence type="ECO:0000259" key="7">
    <source>
        <dbReference type="PROSITE" id="PS50887"/>
    </source>
</evidence>
<dbReference type="NCBIfam" id="TIGR00254">
    <property type="entry name" value="GGDEF"/>
    <property type="match status" value="1"/>
</dbReference>
<feature type="transmembrane region" description="Helical" evidence="6">
    <location>
        <begin position="54"/>
        <end position="72"/>
    </location>
</feature>
<dbReference type="EMBL" id="UJZG01000024">
    <property type="protein sequence ID" value="SXE02085.1"/>
    <property type="molecule type" value="Genomic_DNA"/>
</dbReference>
<keyword evidence="6" id="KW-1133">Transmembrane helix</keyword>
<feature type="transmembrane region" description="Helical" evidence="6">
    <location>
        <begin position="79"/>
        <end position="97"/>
    </location>
</feature>
<keyword evidence="8" id="KW-0808">Transferase</keyword>
<keyword evidence="4" id="KW-0547">Nucleotide-binding</keyword>
<dbReference type="KEGG" id="kqv:B8P98_18240"/>
<evidence type="ECO:0000313" key="8">
    <source>
        <dbReference type="EMBL" id="SXE02085.1"/>
    </source>
</evidence>
<dbReference type="GO" id="GO:1902201">
    <property type="term" value="P:negative regulation of bacterial-type flagellum-dependent cell motility"/>
    <property type="evidence" value="ECO:0007669"/>
    <property type="project" value="TreeGrafter"/>
</dbReference>
<dbReference type="InterPro" id="IPR043128">
    <property type="entry name" value="Rev_trsase/Diguanyl_cyclase"/>
</dbReference>
<dbReference type="PANTHER" id="PTHR45138">
    <property type="entry name" value="REGULATORY COMPONENTS OF SENSORY TRANSDUCTION SYSTEM"/>
    <property type="match status" value="1"/>
</dbReference>
<dbReference type="InterPro" id="IPR000160">
    <property type="entry name" value="GGDEF_dom"/>
</dbReference>
<keyword evidence="6" id="KW-0472">Membrane</keyword>
<name>A0A8B4U1I8_9ENTR</name>
<organism evidence="8 10">
    <name type="scientific">Klebsiella quasivariicola</name>
    <dbReference type="NCBI Taxonomy" id="2026240"/>
    <lineage>
        <taxon>Bacteria</taxon>
        <taxon>Pseudomonadati</taxon>
        <taxon>Pseudomonadota</taxon>
        <taxon>Gammaproteobacteria</taxon>
        <taxon>Enterobacterales</taxon>
        <taxon>Enterobacteriaceae</taxon>
        <taxon>Klebsiella/Raoultella group</taxon>
        <taxon>Klebsiella</taxon>
        <taxon>Klebsiella pneumoniae complex</taxon>
    </lineage>
</organism>
<reference evidence="8 10" key="1">
    <citation type="submission" date="2018-08" db="EMBL/GenBank/DDBJ databases">
        <authorList>
            <consortium name="Pathogen Informatics"/>
        </authorList>
    </citation>
    <scope>NUCLEOTIDE SEQUENCE [LARGE SCALE GENOMIC DNA]</scope>
    <source>
        <strain evidence="9 11">EuSCAPE_IL010</strain>
        <strain evidence="8 10">EuSCAPE_IT371</strain>
    </source>
</reference>
<evidence type="ECO:0000313" key="10">
    <source>
        <dbReference type="Proteomes" id="UP000257712"/>
    </source>
</evidence>
<feature type="transmembrane region" description="Helical" evidence="6">
    <location>
        <begin position="117"/>
        <end position="134"/>
    </location>
</feature>
<dbReference type="GO" id="GO:0005525">
    <property type="term" value="F:GTP binding"/>
    <property type="evidence" value="ECO:0007669"/>
    <property type="project" value="UniProtKB-KW"/>
</dbReference>
<gene>
    <name evidence="8" type="primary">ycdT_3</name>
    <name evidence="9" type="ORF">SAMEA3538468_04684</name>
    <name evidence="8" type="ORF">SAMEA3538780_04821</name>
</gene>
<sequence length="299" mass="33269">MPECQHPANRPISAALPRGTLLPALLVIVAVAVGCALVSPPIGTLGEILANPGLYIDLLALLFLVFMLWSSARVRMSHIAVNWVRYGLLLWIAGGTFDVMDEIVVQPRWMGYYCEDLLRLSGMLFTVVGVYKIIERINLLYVDARSQSLKDELTQLPNRRFFIDTIREKSGQGLGLMILDIDFFKKINDTWGHLVGDEVLFSLGKQLAKLTGEHVQPARIGGEEFAIIVDGQSEPELHALAQDILNNARTILINNQTPLSISIGVGTWRPGEAQETFIRKVDEALYKAKHNGRGRVEWA</sequence>
<comment type="caution">
    <text evidence="8">The sequence shown here is derived from an EMBL/GenBank/DDBJ whole genome shotgun (WGS) entry which is preliminary data.</text>
</comment>
<keyword evidence="11" id="KW-1185">Reference proteome</keyword>
<evidence type="ECO:0000256" key="2">
    <source>
        <dbReference type="ARBA" id="ARBA00004665"/>
    </source>
</evidence>
<dbReference type="RefSeq" id="WP_025713866.1">
    <property type="nucleotide sequence ID" value="NZ_CAAHGS010000122.1"/>
</dbReference>
<dbReference type="Proteomes" id="UP000257712">
    <property type="component" value="Unassembled WGS sequence"/>
</dbReference>
<comment type="pathway">
    <text evidence="2">Purine metabolism; 3',5'-cyclic di-GMP biosynthesis.</text>
</comment>
<evidence type="ECO:0000256" key="6">
    <source>
        <dbReference type="SAM" id="Phobius"/>
    </source>
</evidence>
<dbReference type="CDD" id="cd01949">
    <property type="entry name" value="GGDEF"/>
    <property type="match status" value="1"/>
</dbReference>
<evidence type="ECO:0000256" key="3">
    <source>
        <dbReference type="ARBA" id="ARBA00012528"/>
    </source>
</evidence>
<evidence type="ECO:0000313" key="9">
    <source>
        <dbReference type="EMBL" id="VVK23107.1"/>
    </source>
</evidence>
<dbReference type="EC" id="2.7.7.65" evidence="3"/>
<evidence type="ECO:0000256" key="1">
    <source>
        <dbReference type="ARBA" id="ARBA00001946"/>
    </source>
</evidence>
<dbReference type="PANTHER" id="PTHR45138:SF9">
    <property type="entry name" value="DIGUANYLATE CYCLASE DGCM-RELATED"/>
    <property type="match status" value="1"/>
</dbReference>
<dbReference type="GO" id="GO:0043709">
    <property type="term" value="P:cell adhesion involved in single-species biofilm formation"/>
    <property type="evidence" value="ECO:0007669"/>
    <property type="project" value="TreeGrafter"/>
</dbReference>
<keyword evidence="4" id="KW-0342">GTP-binding</keyword>
<evidence type="ECO:0000256" key="4">
    <source>
        <dbReference type="ARBA" id="ARBA00023134"/>
    </source>
</evidence>
<feature type="transmembrane region" description="Helical" evidence="6">
    <location>
        <begin position="21"/>
        <end position="42"/>
    </location>
</feature>
<dbReference type="AlphaFoldDB" id="A0A8B4U1I8"/>
<keyword evidence="8" id="KW-0548">Nucleotidyltransferase</keyword>
<dbReference type="PROSITE" id="PS50887">
    <property type="entry name" value="GGDEF"/>
    <property type="match status" value="1"/>
</dbReference>
<evidence type="ECO:0000313" key="11">
    <source>
        <dbReference type="Proteomes" id="UP000259400"/>
    </source>
</evidence>
<dbReference type="InterPro" id="IPR029787">
    <property type="entry name" value="Nucleotide_cyclase"/>
</dbReference>
<proteinExistence type="predicted"/>
<dbReference type="GO" id="GO:0005886">
    <property type="term" value="C:plasma membrane"/>
    <property type="evidence" value="ECO:0007669"/>
    <property type="project" value="TreeGrafter"/>
</dbReference>